<dbReference type="EMBL" id="JBJVNI010000005">
    <property type="protein sequence ID" value="MFM9609150.1"/>
    <property type="molecule type" value="Genomic_DNA"/>
</dbReference>
<keyword evidence="3" id="KW-1185">Reference proteome</keyword>
<name>A0ABW9HQB4_9ACTN</name>
<evidence type="ECO:0000313" key="2">
    <source>
        <dbReference type="EMBL" id="MFM9609150.1"/>
    </source>
</evidence>
<proteinExistence type="predicted"/>
<feature type="region of interest" description="Disordered" evidence="1">
    <location>
        <begin position="58"/>
        <end position="89"/>
    </location>
</feature>
<evidence type="ECO:0000313" key="3">
    <source>
        <dbReference type="Proteomes" id="UP001631957"/>
    </source>
</evidence>
<evidence type="ECO:0000256" key="1">
    <source>
        <dbReference type="SAM" id="MobiDB-lite"/>
    </source>
</evidence>
<comment type="caution">
    <text evidence="2">The sequence shown here is derived from an EMBL/GenBank/DDBJ whole genome shotgun (WGS) entry which is preliminary data.</text>
</comment>
<organism evidence="2 3">
    <name type="scientific">Streptomyces niveiscabiei</name>
    <dbReference type="NCBI Taxonomy" id="164115"/>
    <lineage>
        <taxon>Bacteria</taxon>
        <taxon>Bacillati</taxon>
        <taxon>Actinomycetota</taxon>
        <taxon>Actinomycetes</taxon>
        <taxon>Kitasatosporales</taxon>
        <taxon>Streptomycetaceae</taxon>
        <taxon>Streptomyces</taxon>
    </lineage>
</organism>
<dbReference type="RefSeq" id="WP_409121040.1">
    <property type="nucleotide sequence ID" value="NZ_JBJVNI010000005.1"/>
</dbReference>
<accession>A0ABW9HQB4</accession>
<evidence type="ECO:0008006" key="4">
    <source>
        <dbReference type="Google" id="ProtNLM"/>
    </source>
</evidence>
<reference evidence="2 3" key="1">
    <citation type="submission" date="2024-12" db="EMBL/GenBank/DDBJ databases">
        <title>Forecasting of Potato common scab and diversities of Pathogenic streptomyces spp. in china.</title>
        <authorList>
            <person name="Handique U."/>
            <person name="Wu J."/>
        </authorList>
    </citation>
    <scope>NUCLEOTIDE SEQUENCE [LARGE SCALE GENOMIC DNA]</scope>
    <source>
        <strain evidence="2 3">ZRIMU1530</strain>
    </source>
</reference>
<gene>
    <name evidence="2" type="ORF">ACKI18_10530</name>
</gene>
<sequence length="231" mass="23936">MSDQSDRPSESAGEGPGTPGIPGLPGRWGKAIATVAALGGFGGLALFLPALGDTFGWGADGGRPEETVATPGPSGSPATTRGALPESSTTIEHPVAQGGEPVEIGFCQEFRGRSRLADGYRLWIAGRAAGEDDYVLFGEAAVSAATGDWTHTIQAGAKEQKGLVFEIFAVPVPETVSDYLLDATDYQGRHLAPHGDGSPEVGLRNTALPPDSDTRHSASIKVRRNSDSRPC</sequence>
<feature type="region of interest" description="Disordered" evidence="1">
    <location>
        <begin position="1"/>
        <end position="25"/>
    </location>
</feature>
<protein>
    <recommendedName>
        <fullName evidence="4">Secreted protein</fullName>
    </recommendedName>
</protein>
<dbReference type="Proteomes" id="UP001631957">
    <property type="component" value="Unassembled WGS sequence"/>
</dbReference>
<feature type="region of interest" description="Disordered" evidence="1">
    <location>
        <begin position="190"/>
        <end position="231"/>
    </location>
</feature>